<feature type="region of interest" description="Disordered" evidence="4">
    <location>
        <begin position="430"/>
        <end position="516"/>
    </location>
</feature>
<evidence type="ECO:0000313" key="6">
    <source>
        <dbReference type="Proteomes" id="UP001620626"/>
    </source>
</evidence>
<dbReference type="SUPFAM" id="SSF55945">
    <property type="entry name" value="TATA-box binding protein-like"/>
    <property type="match status" value="1"/>
</dbReference>
<dbReference type="Gene3D" id="2.170.260.10">
    <property type="entry name" value="paz domain"/>
    <property type="match status" value="1"/>
</dbReference>
<name>A0ABD2MDW9_9BILA</name>
<keyword evidence="6" id="KW-1185">Reference proteome</keyword>
<comment type="caution">
    <text evidence="5">The sequence shown here is derived from an EMBL/GenBank/DDBJ whole genome shotgun (WGS) entry which is preliminary data.</text>
</comment>
<feature type="compositionally biased region" description="Basic residues" evidence="4">
    <location>
        <begin position="444"/>
        <end position="456"/>
    </location>
</feature>
<dbReference type="GO" id="GO:0003677">
    <property type="term" value="F:DNA binding"/>
    <property type="evidence" value="ECO:0007669"/>
    <property type="project" value="UniProtKB-KW"/>
</dbReference>
<evidence type="ECO:0000313" key="5">
    <source>
        <dbReference type="EMBL" id="KAL3125723.1"/>
    </source>
</evidence>
<dbReference type="CDD" id="cd02846">
    <property type="entry name" value="PAZ_argonaute_like"/>
    <property type="match status" value="1"/>
</dbReference>
<dbReference type="InterPro" id="IPR000814">
    <property type="entry name" value="TBP"/>
</dbReference>
<reference evidence="5 6" key="1">
    <citation type="submission" date="2024-10" db="EMBL/GenBank/DDBJ databases">
        <authorList>
            <person name="Kim D."/>
        </authorList>
    </citation>
    <scope>NUCLEOTIDE SEQUENCE [LARGE SCALE GENOMIC DNA]</scope>
    <source>
        <strain evidence="5">BH-2024</strain>
    </source>
</reference>
<evidence type="ECO:0000256" key="2">
    <source>
        <dbReference type="ARBA" id="ARBA00023125"/>
    </source>
</evidence>
<dbReference type="EMBL" id="JBICBT010000023">
    <property type="protein sequence ID" value="KAL3125723.1"/>
    <property type="molecule type" value="Genomic_DNA"/>
</dbReference>
<dbReference type="InterPro" id="IPR012295">
    <property type="entry name" value="TBP_dom_sf"/>
</dbReference>
<feature type="compositionally biased region" description="Basic and acidic residues" evidence="4">
    <location>
        <begin position="459"/>
        <end position="481"/>
    </location>
</feature>
<evidence type="ECO:0000256" key="3">
    <source>
        <dbReference type="ARBA" id="ARBA00023163"/>
    </source>
</evidence>
<feature type="compositionally biased region" description="Basic and acidic residues" evidence="4">
    <location>
        <begin position="496"/>
        <end position="509"/>
    </location>
</feature>
<keyword evidence="3" id="KW-0804">Transcription</keyword>
<accession>A0ABD2MDW9</accession>
<evidence type="ECO:0000256" key="1">
    <source>
        <dbReference type="ARBA" id="ARBA00005560"/>
    </source>
</evidence>
<dbReference type="Proteomes" id="UP001620626">
    <property type="component" value="Unassembled WGS sequence"/>
</dbReference>
<keyword evidence="2" id="KW-0238">DNA-binding</keyword>
<sequence length="532" mass="61255">MDHIMATDWIHNAYPEQALGGGEEPINGNVNWLQIMDDEQNLEREMQSEVDEANKMKKAQNVKEIPRKCSCGGSGQSQQQQQREKTEMPLIEHLCERYKCSTKELEVLFQNLKSRRQILQHMRFNVRLRTNYLRPSNRNFVVQCNDLSSLSASEAFAMRGYLGITVQTYFYVKHGVRLRHPNLPFTFKVLKRPLNKTEFLAIAQNGVNVEWNPRRFHAIIMRLRYIRRTVAALIFQSGRVVLTGVQHPDRAKKEAKRVLRRLRASLRCANIETTLLLLILRVVNIVGSHTFTHRIHITHLVPIMHSSTSFCSVHYDPTIFPALRSSEKSWNSIAESVDRKARDNNFQWPSTHEKGTWAAVAATGEESRAKAQTGANARDVEQQHQQVVVMARGGAISNGDGARAKAEATGGAKSVVETRITEHHGEERLAAATAVIHREERREERRRKIRVRHRGRQQGGEERQRGEGHRQSRPNERHNDNFHSSLQLNLPPNRMDGSEHEERMHHSRDGLMGQPNNQQMRKRIQRECFCTC</sequence>
<dbReference type="PANTHER" id="PTHR10126">
    <property type="entry name" value="TATA-BOX BINDING PROTEIN"/>
    <property type="match status" value="1"/>
</dbReference>
<comment type="similarity">
    <text evidence="1">Belongs to the TBP family.</text>
</comment>
<dbReference type="AlphaFoldDB" id="A0ABD2MDW9"/>
<dbReference type="SUPFAM" id="SSF101690">
    <property type="entry name" value="PAZ domain"/>
    <property type="match status" value="1"/>
</dbReference>
<dbReference type="Pfam" id="PF00352">
    <property type="entry name" value="TBP"/>
    <property type="match status" value="1"/>
</dbReference>
<evidence type="ECO:0000256" key="4">
    <source>
        <dbReference type="SAM" id="MobiDB-lite"/>
    </source>
</evidence>
<protein>
    <submittedName>
        <fullName evidence="5">Uncharacterized protein</fullName>
    </submittedName>
</protein>
<feature type="region of interest" description="Disordered" evidence="4">
    <location>
        <begin position="364"/>
        <end position="383"/>
    </location>
</feature>
<dbReference type="Gene3D" id="3.30.310.10">
    <property type="entry name" value="TATA-Binding Protein"/>
    <property type="match status" value="2"/>
</dbReference>
<organism evidence="5 6">
    <name type="scientific">Heterodera trifolii</name>
    <dbReference type="NCBI Taxonomy" id="157864"/>
    <lineage>
        <taxon>Eukaryota</taxon>
        <taxon>Metazoa</taxon>
        <taxon>Ecdysozoa</taxon>
        <taxon>Nematoda</taxon>
        <taxon>Chromadorea</taxon>
        <taxon>Rhabditida</taxon>
        <taxon>Tylenchina</taxon>
        <taxon>Tylenchomorpha</taxon>
        <taxon>Tylenchoidea</taxon>
        <taxon>Heteroderidae</taxon>
        <taxon>Heteroderinae</taxon>
        <taxon>Heterodera</taxon>
    </lineage>
</organism>
<proteinExistence type="inferred from homology"/>
<gene>
    <name evidence="5" type="ORF">niasHT_002683</name>
</gene>
<dbReference type="InterPro" id="IPR036085">
    <property type="entry name" value="PAZ_dom_sf"/>
</dbReference>